<feature type="region of interest" description="Disordered" evidence="1">
    <location>
        <begin position="250"/>
        <end position="382"/>
    </location>
</feature>
<feature type="compositionally biased region" description="Low complexity" evidence="1">
    <location>
        <begin position="529"/>
        <end position="543"/>
    </location>
</feature>
<dbReference type="PANTHER" id="PTHR28125:SF2">
    <property type="entry name" value="MEIOTIC EXPRESSION UP-REGULATED PROTEIN 26"/>
    <property type="match status" value="1"/>
</dbReference>
<feature type="region of interest" description="Disordered" evidence="1">
    <location>
        <begin position="524"/>
        <end position="600"/>
    </location>
</feature>
<accession>A0A8H3I2C0</accession>
<dbReference type="InterPro" id="IPR028012">
    <property type="entry name" value="Rua1_C"/>
</dbReference>
<feature type="compositionally biased region" description="Basic and acidic residues" evidence="1">
    <location>
        <begin position="643"/>
        <end position="659"/>
    </location>
</feature>
<feature type="compositionally biased region" description="Polar residues" evidence="1">
    <location>
        <begin position="1"/>
        <end position="22"/>
    </location>
</feature>
<reference evidence="3" key="1">
    <citation type="submission" date="2021-01" db="EMBL/GenBank/DDBJ databases">
        <authorList>
            <person name="Kaushik A."/>
        </authorList>
    </citation>
    <scope>NUCLEOTIDE SEQUENCE</scope>
    <source>
        <strain evidence="3">AG5</strain>
    </source>
</reference>
<feature type="region of interest" description="Disordered" evidence="1">
    <location>
        <begin position="1"/>
        <end position="27"/>
    </location>
</feature>
<dbReference type="AlphaFoldDB" id="A0A8H3I2C0"/>
<feature type="compositionally biased region" description="Polar residues" evidence="1">
    <location>
        <begin position="74"/>
        <end position="86"/>
    </location>
</feature>
<feature type="domain" description="Transcription regulator Rua1 C-terminal" evidence="2">
    <location>
        <begin position="844"/>
        <end position="966"/>
    </location>
</feature>
<feature type="region of interest" description="Disordered" evidence="1">
    <location>
        <begin position="68"/>
        <end position="173"/>
    </location>
</feature>
<organism evidence="3 4">
    <name type="scientific">Rhizoctonia solani</name>
    <dbReference type="NCBI Taxonomy" id="456999"/>
    <lineage>
        <taxon>Eukaryota</taxon>
        <taxon>Fungi</taxon>
        <taxon>Dikarya</taxon>
        <taxon>Basidiomycota</taxon>
        <taxon>Agaricomycotina</taxon>
        <taxon>Agaricomycetes</taxon>
        <taxon>Cantharellales</taxon>
        <taxon>Ceratobasidiaceae</taxon>
        <taxon>Rhizoctonia</taxon>
    </lineage>
</organism>
<feature type="region of interest" description="Disordered" evidence="1">
    <location>
        <begin position="999"/>
        <end position="1070"/>
    </location>
</feature>
<evidence type="ECO:0000259" key="2">
    <source>
        <dbReference type="Pfam" id="PF14616"/>
    </source>
</evidence>
<dbReference type="Pfam" id="PF14616">
    <property type="entry name" value="Rua1_C"/>
    <property type="match status" value="1"/>
</dbReference>
<dbReference type="Proteomes" id="UP000663827">
    <property type="component" value="Unassembled WGS sequence"/>
</dbReference>
<proteinExistence type="predicted"/>
<feature type="compositionally biased region" description="Polar residues" evidence="1">
    <location>
        <begin position="544"/>
        <end position="564"/>
    </location>
</feature>
<feature type="compositionally biased region" description="Basic and acidic residues" evidence="1">
    <location>
        <begin position="565"/>
        <end position="576"/>
    </location>
</feature>
<feature type="compositionally biased region" description="Low complexity" evidence="1">
    <location>
        <begin position="347"/>
        <end position="363"/>
    </location>
</feature>
<protein>
    <recommendedName>
        <fullName evidence="2">Transcription regulator Rua1 C-terminal domain-containing protein</fullName>
    </recommendedName>
</protein>
<evidence type="ECO:0000256" key="1">
    <source>
        <dbReference type="SAM" id="MobiDB-lite"/>
    </source>
</evidence>
<feature type="region of interest" description="Disordered" evidence="1">
    <location>
        <begin position="631"/>
        <end position="760"/>
    </location>
</feature>
<evidence type="ECO:0000313" key="3">
    <source>
        <dbReference type="EMBL" id="CAE7226729.1"/>
    </source>
</evidence>
<feature type="region of interest" description="Disordered" evidence="1">
    <location>
        <begin position="475"/>
        <end position="505"/>
    </location>
</feature>
<feature type="compositionally biased region" description="Basic and acidic residues" evidence="1">
    <location>
        <begin position="494"/>
        <end position="505"/>
    </location>
</feature>
<dbReference type="EMBL" id="CAJNJQ010006325">
    <property type="protein sequence ID" value="CAE7226729.1"/>
    <property type="molecule type" value="Genomic_DNA"/>
</dbReference>
<feature type="compositionally biased region" description="Low complexity" evidence="1">
    <location>
        <begin position="1024"/>
        <end position="1036"/>
    </location>
</feature>
<sequence>MSVSKDALTTPTTRKSTNSYVFSSPARDVGWSPGAANTLLGVMFPDDAPNSGYANHLVELNLSPIHRSSRFPLSDSNRGTWNTSPPTMEFGTKGGANGHGDEPSKDACASGTLPPPSSPRPFGKLFPSPLPKSPADPYQGDPCGDGDQRWRGRPGISQPADTRKASDPCLSSPISLISLPRHSISESPVKPRRVPMFPPPANPPLFAYPPNPSHTYMTYRRTKRTARSAPLSPSVCYPSAEPLEDDPFLVRAAEPAGDQLPSTSSIESRAELDPIELAEPTSSFQVTPPGESLHSRLTGINKSSKRPRIPYGRSGALGGHARGANNPTARSKATPRKDRILAAEANLSPPLLRSASSPSLSRSYQNNELEPESPLGLISNTSTQPYISPDINSHPIPRALFPTPSLTLSLDTPSTGSILPTPVHSGLFPSPDITSSPTVMRGRRGKLISRYATLEPDLIGRGELPEIASNYPTVRYTRSSHTRNRDPIIGGAGHRKEPVYEDSASKDTNYRADEDVFLVDQPSASFTHSTEPQSTSATPTSTSKDLIQSPTQPQSPTAAQSSTVKEQKSKRVREENDNGAPTPSKKTKVTGKNNPTEEQSIQDDLFELGLERTTRSQARAVAALLALSASGGNSAPKRVRARGPREEAQNEISEPKEPITPRTSNRLQGLPPSAGETHYRGTGGKNTHRVVGRAPSRVAQVPSGGNISNDTKPKLVTDYSKQAKSTRVRKAGNVDPNQGANHVLETPRAPSELLPRPDSSVVYGSDGNILRRTLPEDLPIHKGCPKWYRRHPVPAYFPDDDPAKSFMFGEMQVPIDSSLVWQLTSRNSTITKPITSWVPNKAPHFNLYTPRFMHGTGISKMALCPICVEPVWRGGENRKVTLNIKTSQYNYHMQYFHGISPKTGLPFSPPIAFRRTKRKPSLVKVCERKIVEEGKCHVCEEWIPIESIKLADVPELYWWKHAACCHGTERLVGDKNPYIEDNVYLKLREFEALNKKEMETTEELSSEGPTGFNAGVGLEDVGEPGEPGARAGAESALANQEILVGEDKLMDSDSDLTDLGVEAEDVDDGE</sequence>
<feature type="compositionally biased region" description="Polar residues" evidence="1">
    <location>
        <begin position="590"/>
        <end position="599"/>
    </location>
</feature>
<evidence type="ECO:0000313" key="4">
    <source>
        <dbReference type="Proteomes" id="UP000663827"/>
    </source>
</evidence>
<feature type="compositionally biased region" description="Acidic residues" evidence="1">
    <location>
        <begin position="1052"/>
        <end position="1070"/>
    </location>
</feature>
<gene>
    <name evidence="3" type="ORF">RDB_LOCUS176863</name>
</gene>
<comment type="caution">
    <text evidence="3">The sequence shown here is derived from an EMBL/GenBank/DDBJ whole genome shotgun (WGS) entry which is preliminary data.</text>
</comment>
<name>A0A8H3I2C0_9AGAM</name>
<dbReference type="PANTHER" id="PTHR28125">
    <property type="entry name" value="MEIOTIC EXPRESSION UP-REGULATED PROTEIN 26"/>
    <property type="match status" value="1"/>
</dbReference>